<evidence type="ECO:0000256" key="2">
    <source>
        <dbReference type="ARBA" id="ARBA00022638"/>
    </source>
</evidence>
<protein>
    <submittedName>
        <fullName evidence="3">Lysozyme-like protein</fullName>
    </submittedName>
</protein>
<reference evidence="3 4" key="1">
    <citation type="journal article" date="2012" name="Genome Biol.">
        <title>The genome of the polar eukaryotic microalga coccomyxa subellipsoidea reveals traits of cold adaptation.</title>
        <authorList>
            <person name="Blanc G."/>
            <person name="Agarkova I."/>
            <person name="Grimwood J."/>
            <person name="Kuo A."/>
            <person name="Brueggeman A."/>
            <person name="Dunigan D."/>
            <person name="Gurnon J."/>
            <person name="Ladunga I."/>
            <person name="Lindquist E."/>
            <person name="Lucas S."/>
            <person name="Pangilinan J."/>
            <person name="Proschold T."/>
            <person name="Salamov A."/>
            <person name="Schmutz J."/>
            <person name="Weeks D."/>
            <person name="Yamada T."/>
            <person name="Claverie J.M."/>
            <person name="Grigoriev I."/>
            <person name="Van Etten J."/>
            <person name="Lomsadze A."/>
            <person name="Borodovsky M."/>
        </authorList>
    </citation>
    <scope>NUCLEOTIDE SEQUENCE [LARGE SCALE GENOMIC DNA]</scope>
    <source>
        <strain evidence="3 4">C-169</strain>
    </source>
</reference>
<keyword evidence="4" id="KW-1185">Reference proteome</keyword>
<sequence>MAIDNAADLIKDHEGFRSDVYEDTTGNLTIGWGHKLPPGSDVQTVTDEQAKKYFDDDYRVAAGTAAQFVSNYDSLTTARQAVLIDMAFNLGRAGLAGFVNFKRALEAEDYEEAARQMLDSRWARQTGRRATEDAAIMRSGTFN</sequence>
<proteinExistence type="predicted"/>
<dbReference type="GeneID" id="17044195"/>
<dbReference type="OrthoDB" id="5358886at2759"/>
<dbReference type="InterPro" id="IPR002196">
    <property type="entry name" value="Glyco_hydro_24"/>
</dbReference>
<dbReference type="EMBL" id="AGSI01000003">
    <property type="protein sequence ID" value="EIE26191.1"/>
    <property type="molecule type" value="Genomic_DNA"/>
</dbReference>
<dbReference type="Gene3D" id="1.10.530.40">
    <property type="match status" value="1"/>
</dbReference>
<dbReference type="Proteomes" id="UP000007264">
    <property type="component" value="Unassembled WGS sequence"/>
</dbReference>
<evidence type="ECO:0000313" key="4">
    <source>
        <dbReference type="Proteomes" id="UP000007264"/>
    </source>
</evidence>
<keyword evidence="1" id="KW-0929">Antimicrobial</keyword>
<dbReference type="PANTHER" id="PTHR37406">
    <property type="entry name" value="T4-TYPE LYSOZYME 1-RELATED"/>
    <property type="match status" value="1"/>
</dbReference>
<dbReference type="RefSeq" id="XP_005650735.1">
    <property type="nucleotide sequence ID" value="XM_005650678.1"/>
</dbReference>
<gene>
    <name evidence="3" type="ORF">COCSUDRAFT_12587</name>
</gene>
<comment type="caution">
    <text evidence="3">The sequence shown here is derived from an EMBL/GenBank/DDBJ whole genome shotgun (WGS) entry which is preliminary data.</text>
</comment>
<dbReference type="PANTHER" id="PTHR37406:SF1">
    <property type="entry name" value="T4-TYPE LYSOZYME 1-RELATED"/>
    <property type="match status" value="1"/>
</dbReference>
<dbReference type="GO" id="GO:0003796">
    <property type="term" value="F:lysozyme activity"/>
    <property type="evidence" value="ECO:0007669"/>
    <property type="project" value="InterPro"/>
</dbReference>
<dbReference type="GO" id="GO:0042742">
    <property type="term" value="P:defense response to bacterium"/>
    <property type="evidence" value="ECO:0007669"/>
    <property type="project" value="UniProtKB-KW"/>
</dbReference>
<dbReference type="GO" id="GO:0009253">
    <property type="term" value="P:peptidoglycan catabolic process"/>
    <property type="evidence" value="ECO:0007669"/>
    <property type="project" value="InterPro"/>
</dbReference>
<dbReference type="KEGG" id="csl:COCSUDRAFT_12587"/>
<evidence type="ECO:0000313" key="3">
    <source>
        <dbReference type="EMBL" id="EIE26191.1"/>
    </source>
</evidence>
<organism evidence="3 4">
    <name type="scientific">Coccomyxa subellipsoidea (strain C-169)</name>
    <name type="common">Green microalga</name>
    <dbReference type="NCBI Taxonomy" id="574566"/>
    <lineage>
        <taxon>Eukaryota</taxon>
        <taxon>Viridiplantae</taxon>
        <taxon>Chlorophyta</taxon>
        <taxon>core chlorophytes</taxon>
        <taxon>Trebouxiophyceae</taxon>
        <taxon>Trebouxiophyceae incertae sedis</taxon>
        <taxon>Coccomyxaceae</taxon>
        <taxon>Coccomyxa</taxon>
        <taxon>Coccomyxa subellipsoidea</taxon>
    </lineage>
</organism>
<dbReference type="Pfam" id="PF00959">
    <property type="entry name" value="Phage_lysozyme"/>
    <property type="match status" value="1"/>
</dbReference>
<dbReference type="GO" id="GO:0031640">
    <property type="term" value="P:killing of cells of another organism"/>
    <property type="evidence" value="ECO:0007669"/>
    <property type="project" value="UniProtKB-KW"/>
</dbReference>
<dbReference type="AlphaFoldDB" id="I0Z6C2"/>
<dbReference type="SUPFAM" id="SSF53955">
    <property type="entry name" value="Lysozyme-like"/>
    <property type="match status" value="1"/>
</dbReference>
<dbReference type="InterPro" id="IPR023347">
    <property type="entry name" value="Lysozyme_dom_sf"/>
</dbReference>
<dbReference type="GO" id="GO:0016998">
    <property type="term" value="P:cell wall macromolecule catabolic process"/>
    <property type="evidence" value="ECO:0007669"/>
    <property type="project" value="InterPro"/>
</dbReference>
<accession>I0Z6C2</accession>
<keyword evidence="2" id="KW-0081">Bacteriolytic enzyme</keyword>
<name>I0Z6C2_COCSC</name>
<dbReference type="InterPro" id="IPR023346">
    <property type="entry name" value="Lysozyme-like_dom_sf"/>
</dbReference>
<dbReference type="InterPro" id="IPR052619">
    <property type="entry name" value="Phage_lysozyme-like"/>
</dbReference>
<evidence type="ECO:0000256" key="1">
    <source>
        <dbReference type="ARBA" id="ARBA00022529"/>
    </source>
</evidence>